<dbReference type="RefSeq" id="WP_150884144.1">
    <property type="nucleotide sequence ID" value="NZ_QDCA01000003.1"/>
</dbReference>
<accession>A0A6C8MXY3</accession>
<reference evidence="1" key="1">
    <citation type="submission" date="2018-04" db="EMBL/GenBank/DDBJ databases">
        <title>Genome Analysis of a Prevalent Clone of Listeria monocytogenes Sequence Type 87 in China.</title>
        <authorList>
            <person name="Wang Y."/>
        </authorList>
    </citation>
    <scope>NUCLEOTIDE SEQUENCE</scope>
    <source>
        <strain evidence="1">ICDC_LM0449</strain>
    </source>
</reference>
<sequence>MKVAKKEVSIENKEYVVTLTPIETNHSGRSFKGIQVDMNLPNGEHFARDRFPVTMAPDAIQNWLRNMHYADQTIHNVLEEFEQWDGDLNPIF</sequence>
<organism evidence="1">
    <name type="scientific">Listeria monocytogenes</name>
    <dbReference type="NCBI Taxonomy" id="1639"/>
    <lineage>
        <taxon>Bacteria</taxon>
        <taxon>Bacillati</taxon>
        <taxon>Bacillota</taxon>
        <taxon>Bacilli</taxon>
        <taxon>Bacillales</taxon>
        <taxon>Listeriaceae</taxon>
        <taxon>Listeria</taxon>
    </lineage>
</organism>
<dbReference type="EMBL" id="QDCA01000003">
    <property type="protein sequence ID" value="KAA9534092.1"/>
    <property type="molecule type" value="Genomic_DNA"/>
</dbReference>
<comment type="caution">
    <text evidence="1">The sequence shown here is derived from an EMBL/GenBank/DDBJ whole genome shotgun (WGS) entry which is preliminary data.</text>
</comment>
<dbReference type="AlphaFoldDB" id="A0A6C8MXY3"/>
<proteinExistence type="predicted"/>
<name>A0A6C8MXY3_LISMN</name>
<protein>
    <submittedName>
        <fullName evidence="1">Uncharacterized protein</fullName>
    </submittedName>
</protein>
<gene>
    <name evidence="1" type="ORF">DCK33_08095</name>
</gene>
<evidence type="ECO:0000313" key="1">
    <source>
        <dbReference type="EMBL" id="KAA9534092.1"/>
    </source>
</evidence>